<gene>
    <name evidence="2" type="ORF">DEIGR_101749</name>
</gene>
<dbReference type="AlphaFoldDB" id="A0A117DNH5"/>
<sequence length="214" mass="23803">MGEPVSGFYDPAQRDPSVSRRPQNRRDDAWIEALLLRVPLGRVATVYRSEDGRVWPFVTPLAFAYRPESRDLVYHTNVVGRLRANTDQGEAQGHPATFEVTETGTLLPSNSPLELSVQYRSVIVFGTARVLRGEDARAALTTLSERVFPGLRVGTHTRPITDADLARTAVYALRIERWSGKENWADGAAQEDGWPALPAHLAQLRPSHPEATHE</sequence>
<accession>A0A117DNH5</accession>
<dbReference type="Gene3D" id="2.30.110.10">
    <property type="entry name" value="Electron Transport, Fmn-binding Protein, Chain A"/>
    <property type="match status" value="1"/>
</dbReference>
<dbReference type="Pfam" id="PF12900">
    <property type="entry name" value="Pyridox_ox_2"/>
    <property type="match status" value="1"/>
</dbReference>
<dbReference type="PANTHER" id="PTHR34071:SF2">
    <property type="entry name" value="FLAVIN-NUCLEOTIDE-BINDING PROTEIN"/>
    <property type="match status" value="1"/>
</dbReference>
<keyword evidence="3" id="KW-1185">Reference proteome</keyword>
<dbReference type="SUPFAM" id="SSF50475">
    <property type="entry name" value="FMN-binding split barrel"/>
    <property type="match status" value="1"/>
</dbReference>
<evidence type="ECO:0000313" key="2">
    <source>
        <dbReference type="EMBL" id="GAQ21722.1"/>
    </source>
</evidence>
<protein>
    <submittedName>
        <fullName evidence="2">NimA-like protein</fullName>
    </submittedName>
</protein>
<evidence type="ECO:0000313" key="3">
    <source>
        <dbReference type="Proteomes" id="UP000056209"/>
    </source>
</evidence>
<dbReference type="RefSeq" id="WP_305791238.1">
    <property type="nucleotide sequence ID" value="NZ_BCMS01000001.1"/>
</dbReference>
<comment type="caution">
    <text evidence="2">The sequence shown here is derived from an EMBL/GenBank/DDBJ whole genome shotgun (WGS) entry which is preliminary data.</text>
</comment>
<organism evidence="2 3">
    <name type="scientific">Deinococcus grandis</name>
    <dbReference type="NCBI Taxonomy" id="57498"/>
    <lineage>
        <taxon>Bacteria</taxon>
        <taxon>Thermotogati</taxon>
        <taxon>Deinococcota</taxon>
        <taxon>Deinococci</taxon>
        <taxon>Deinococcales</taxon>
        <taxon>Deinococcaceae</taxon>
        <taxon>Deinococcus</taxon>
    </lineage>
</organism>
<dbReference type="EMBL" id="BCMS01000001">
    <property type="protein sequence ID" value="GAQ21722.1"/>
    <property type="molecule type" value="Genomic_DNA"/>
</dbReference>
<evidence type="ECO:0000256" key="1">
    <source>
        <dbReference type="SAM" id="MobiDB-lite"/>
    </source>
</evidence>
<feature type="region of interest" description="Disordered" evidence="1">
    <location>
        <begin position="1"/>
        <end position="23"/>
    </location>
</feature>
<dbReference type="Proteomes" id="UP000056209">
    <property type="component" value="Unassembled WGS sequence"/>
</dbReference>
<reference evidence="3" key="1">
    <citation type="submission" date="2015-11" db="EMBL/GenBank/DDBJ databases">
        <title>Draft Genome Sequence of the Radioresistant Bacterium Deinococcus grandis, Isolated from Freshwater Fish in Japan.</title>
        <authorList>
            <person name="Satoh K."/>
            <person name="Onodera T."/>
            <person name="Omoso K."/>
            <person name="Takeda-Yano K."/>
            <person name="Katayama T."/>
            <person name="Oono Y."/>
            <person name="Narumi I."/>
        </authorList>
    </citation>
    <scope>NUCLEOTIDE SEQUENCE [LARGE SCALE GENOMIC DNA]</scope>
    <source>
        <strain evidence="3">ATCC 43672</strain>
    </source>
</reference>
<dbReference type="InterPro" id="IPR024747">
    <property type="entry name" value="Pyridox_Oxase-rel"/>
</dbReference>
<dbReference type="PANTHER" id="PTHR34071">
    <property type="entry name" value="5-NITROIMIDAZOLE ANTIBIOTICS RESISTANCE PROTEIN, NIMA-FAMILY-RELATED PROTEIN-RELATED"/>
    <property type="match status" value="1"/>
</dbReference>
<dbReference type="InterPro" id="IPR012349">
    <property type="entry name" value="Split_barrel_FMN-bd"/>
</dbReference>
<name>A0A117DNH5_9DEIO</name>
<proteinExistence type="predicted"/>